<dbReference type="AlphaFoldDB" id="A0A9X1RUF1"/>
<dbReference type="SMART" id="SM00749">
    <property type="entry name" value="BON"/>
    <property type="match status" value="1"/>
</dbReference>
<feature type="signal peptide" evidence="2">
    <location>
        <begin position="1"/>
        <end position="19"/>
    </location>
</feature>
<feature type="chain" id="PRO_5040776540" evidence="2">
    <location>
        <begin position="20"/>
        <end position="128"/>
    </location>
</feature>
<proteinExistence type="predicted"/>
<evidence type="ECO:0000313" key="5">
    <source>
        <dbReference type="Proteomes" id="UP001139308"/>
    </source>
</evidence>
<evidence type="ECO:0000256" key="2">
    <source>
        <dbReference type="SAM" id="SignalP"/>
    </source>
</evidence>
<accession>A0A9X1RUF1</accession>
<dbReference type="PROSITE" id="PS50914">
    <property type="entry name" value="BON"/>
    <property type="match status" value="1"/>
</dbReference>
<dbReference type="InterPro" id="IPR051686">
    <property type="entry name" value="Lipoprotein_DolP"/>
</dbReference>
<protein>
    <submittedName>
        <fullName evidence="4">BON domain-containing protein</fullName>
    </submittedName>
</protein>
<dbReference type="EMBL" id="JAKLJA010000013">
    <property type="protein sequence ID" value="MCG5075124.1"/>
    <property type="molecule type" value="Genomic_DNA"/>
</dbReference>
<dbReference type="InterPro" id="IPR014004">
    <property type="entry name" value="Transpt-assoc_nodulatn_dom_bac"/>
</dbReference>
<dbReference type="InterPro" id="IPR007055">
    <property type="entry name" value="BON_dom"/>
</dbReference>
<feature type="domain" description="BON" evidence="3">
    <location>
        <begin position="57"/>
        <end position="125"/>
    </location>
</feature>
<dbReference type="PANTHER" id="PTHR34606:SF15">
    <property type="entry name" value="BON DOMAIN-CONTAINING PROTEIN"/>
    <property type="match status" value="1"/>
</dbReference>
<keyword evidence="2" id="KW-0732">Signal</keyword>
<feature type="compositionally biased region" description="Low complexity" evidence="1">
    <location>
        <begin position="32"/>
        <end position="49"/>
    </location>
</feature>
<comment type="caution">
    <text evidence="4">The sequence shown here is derived from an EMBL/GenBank/DDBJ whole genome shotgun (WGS) entry which is preliminary data.</text>
</comment>
<feature type="region of interest" description="Disordered" evidence="1">
    <location>
        <begin position="25"/>
        <end position="51"/>
    </location>
</feature>
<dbReference type="Proteomes" id="UP001139308">
    <property type="component" value="Unassembled WGS sequence"/>
</dbReference>
<evidence type="ECO:0000256" key="1">
    <source>
        <dbReference type="SAM" id="MobiDB-lite"/>
    </source>
</evidence>
<keyword evidence="5" id="KW-1185">Reference proteome</keyword>
<dbReference type="Gene3D" id="3.30.1340.30">
    <property type="match status" value="1"/>
</dbReference>
<evidence type="ECO:0000313" key="4">
    <source>
        <dbReference type="EMBL" id="MCG5075124.1"/>
    </source>
</evidence>
<sequence length="128" mass="13006">MKRCSFVLAACAALAQVSAAAQTLAHPPTPGAASSTATTTQTTTHASSTESLRQKIDDAFITAKAKAALVGTSGVDSSNVHVSTETGTVTLSGAIPDLRQKDEAGNVVRRVDGVAAVRNALDVDTARQ</sequence>
<dbReference type="PANTHER" id="PTHR34606">
    <property type="entry name" value="BON DOMAIN-CONTAINING PROTEIN"/>
    <property type="match status" value="1"/>
</dbReference>
<evidence type="ECO:0000259" key="3">
    <source>
        <dbReference type="PROSITE" id="PS50914"/>
    </source>
</evidence>
<organism evidence="4 5">
    <name type="scientific">Paraburkholderia tagetis</name>
    <dbReference type="NCBI Taxonomy" id="2913261"/>
    <lineage>
        <taxon>Bacteria</taxon>
        <taxon>Pseudomonadati</taxon>
        <taxon>Pseudomonadota</taxon>
        <taxon>Betaproteobacteria</taxon>
        <taxon>Burkholderiales</taxon>
        <taxon>Burkholderiaceae</taxon>
        <taxon>Paraburkholderia</taxon>
    </lineage>
</organism>
<gene>
    <name evidence="4" type="ORF">L5014_17435</name>
</gene>
<dbReference type="RefSeq" id="WP_238464979.1">
    <property type="nucleotide sequence ID" value="NZ_JAKLJA010000013.1"/>
</dbReference>
<dbReference type="Pfam" id="PF04972">
    <property type="entry name" value="BON"/>
    <property type="match status" value="1"/>
</dbReference>
<name>A0A9X1RUF1_9BURK</name>
<reference evidence="4" key="1">
    <citation type="submission" date="2022-01" db="EMBL/GenBank/DDBJ databases">
        <title>Genome sequence and assembly of Parabukholderia sp. RG36.</title>
        <authorList>
            <person name="Chhetri G."/>
        </authorList>
    </citation>
    <scope>NUCLEOTIDE SEQUENCE</scope>
    <source>
        <strain evidence="4">RG36</strain>
    </source>
</reference>